<feature type="active site" description="Charge relay system" evidence="5">
    <location>
        <position position="502"/>
    </location>
</feature>
<evidence type="ECO:0000256" key="4">
    <source>
        <dbReference type="ARBA" id="ARBA00022825"/>
    </source>
</evidence>
<keyword evidence="9" id="KW-1185">Reference proteome</keyword>
<organism evidence="8 9">
    <name type="scientific">Blautia hydrogenotrophica (strain DSM 10507 / JCM 14656 / S5a33)</name>
    <name type="common">Ruminococcus hydrogenotrophicus</name>
    <dbReference type="NCBI Taxonomy" id="476272"/>
    <lineage>
        <taxon>Bacteria</taxon>
        <taxon>Bacillati</taxon>
        <taxon>Bacillota</taxon>
        <taxon>Clostridia</taxon>
        <taxon>Lachnospirales</taxon>
        <taxon>Lachnospiraceae</taxon>
        <taxon>Blautia</taxon>
    </lineage>
</organism>
<dbReference type="HOGENOM" id="CLU_488912_0_0_9"/>
<sequence length="557" mass="60463">MYEVKKRRWVFEGDEKLARESCARAAQTEDTETLFEAADYLLSQAERGDKNADAVYCMERAAKAGHSQALLAMGQMAEYGWAVGKSKKYARRWYEAAAKAGNEEARKALRRMKRQRRIRCIGALLICLAIVGAVLAILSYRSKLSVQEEEQGQVSGRGEVLVGKDTQLKETNTLEEFNESMRSLLEEYDDELVVAGQRSTNRLILHFEGKSLNLTDFLAKRVIARENNMVIIQFDSEEEARQCLESLEKMKEVTFVEMDEYDVSSQTAGEGQNALSQNSGRQYYTWGCQDMGMDQLADYLAGHARQQSATVAVVDTGVLPAEAMKDRVLAGTDVVVGGDGRMDTVGHGTHVAGTILDCTQGLDVKVLPVGVFGANALASTTSICTGLEYAISQAPDVINMSLGGPAGAEHNWEQMLIGEAVQQGITVVVSAGNGDEAGNPEDTAGVMPAALTECIVVGAVDQEHEIASFSNYGDSVDVCAPGVDVVSYSIKPEGFESMSGTSMAAPHISALSAMLCMYVPEASPAQIEKYIKDYCERLGDEQYYGAGIPRGALYIEN</sequence>
<dbReference type="PROSITE" id="PS51892">
    <property type="entry name" value="SUBTILASE"/>
    <property type="match status" value="1"/>
</dbReference>
<comment type="caution">
    <text evidence="8">The sequence shown here is derived from an EMBL/GenBank/DDBJ whole genome shotgun (WGS) entry which is preliminary data.</text>
</comment>
<keyword evidence="6" id="KW-1133">Transmembrane helix</keyword>
<dbReference type="Proteomes" id="UP000003100">
    <property type="component" value="Unassembled WGS sequence"/>
</dbReference>
<feature type="transmembrane region" description="Helical" evidence="6">
    <location>
        <begin position="120"/>
        <end position="140"/>
    </location>
</feature>
<accession>C0CQI9</accession>
<evidence type="ECO:0000313" key="8">
    <source>
        <dbReference type="EMBL" id="EEG47979.1"/>
    </source>
</evidence>
<dbReference type="InterPro" id="IPR023828">
    <property type="entry name" value="Peptidase_S8_Ser-AS"/>
</dbReference>
<dbReference type="AlphaFoldDB" id="C0CQI9"/>
<reference evidence="8 9" key="1">
    <citation type="submission" date="2009-01" db="EMBL/GenBank/DDBJ databases">
        <authorList>
            <person name="Fulton L."/>
            <person name="Clifton S."/>
            <person name="Fulton B."/>
            <person name="Xu J."/>
            <person name="Minx P."/>
            <person name="Pepin K.H."/>
            <person name="Johnson M."/>
            <person name="Bhonagiri V."/>
            <person name="Nash W.E."/>
            <person name="Mardis E.R."/>
            <person name="Wilson R.K."/>
        </authorList>
    </citation>
    <scope>NUCLEOTIDE SEQUENCE [LARGE SCALE GENOMIC DNA]</scope>
    <source>
        <strain evidence="9">DSM 10507 / JCM 14656 / S5a33</strain>
    </source>
</reference>
<dbReference type="GeneID" id="86822993"/>
<dbReference type="RefSeq" id="WP_005951102.1">
    <property type="nucleotide sequence ID" value="NZ_CP136423.1"/>
</dbReference>
<evidence type="ECO:0000256" key="5">
    <source>
        <dbReference type="PROSITE-ProRule" id="PRU01240"/>
    </source>
</evidence>
<dbReference type="InterPro" id="IPR000209">
    <property type="entry name" value="Peptidase_S8/S53_dom"/>
</dbReference>
<feature type="domain" description="Peptidase S8/S53" evidence="7">
    <location>
        <begin position="308"/>
        <end position="547"/>
    </location>
</feature>
<dbReference type="GO" id="GO:0004252">
    <property type="term" value="F:serine-type endopeptidase activity"/>
    <property type="evidence" value="ECO:0007669"/>
    <property type="project" value="UniProtKB-UniRule"/>
</dbReference>
<reference evidence="8 9" key="2">
    <citation type="submission" date="2009-02" db="EMBL/GenBank/DDBJ databases">
        <title>Draft genome sequence of Blautia hydrogenotrophica DSM 10507 (Ruminococcus hydrogenotrophicus DSM 10507).</title>
        <authorList>
            <person name="Sudarsanam P."/>
            <person name="Ley R."/>
            <person name="Guruge J."/>
            <person name="Turnbaugh P.J."/>
            <person name="Mahowald M."/>
            <person name="Liep D."/>
            <person name="Gordon J."/>
        </authorList>
    </citation>
    <scope>NUCLEOTIDE SEQUENCE [LARGE SCALE GENOMIC DNA]</scope>
    <source>
        <strain evidence="9">DSM 10507 / JCM 14656 / S5a33</strain>
    </source>
</reference>
<evidence type="ECO:0000256" key="2">
    <source>
        <dbReference type="ARBA" id="ARBA00022670"/>
    </source>
</evidence>
<dbReference type="SUPFAM" id="SSF81901">
    <property type="entry name" value="HCP-like"/>
    <property type="match status" value="1"/>
</dbReference>
<keyword evidence="6" id="KW-0472">Membrane</keyword>
<dbReference type="Gene3D" id="3.40.50.200">
    <property type="entry name" value="Peptidase S8/S53 domain"/>
    <property type="match status" value="1"/>
</dbReference>
<dbReference type="InterPro" id="IPR036852">
    <property type="entry name" value="Peptidase_S8/S53_dom_sf"/>
</dbReference>
<dbReference type="eggNOG" id="COG1404">
    <property type="taxonomic scope" value="Bacteria"/>
</dbReference>
<evidence type="ECO:0000256" key="3">
    <source>
        <dbReference type="ARBA" id="ARBA00022801"/>
    </source>
</evidence>
<dbReference type="PATRIC" id="fig|476272.21.peg.1276"/>
<feature type="active site" description="Charge relay system" evidence="5">
    <location>
        <position position="315"/>
    </location>
</feature>
<dbReference type="SMART" id="SM00671">
    <property type="entry name" value="SEL1"/>
    <property type="match status" value="2"/>
</dbReference>
<proteinExistence type="inferred from homology"/>
<keyword evidence="3 5" id="KW-0378">Hydrolase</keyword>
<feature type="active site" description="Charge relay system" evidence="5">
    <location>
        <position position="347"/>
    </location>
</feature>
<keyword evidence="6" id="KW-0812">Transmembrane</keyword>
<dbReference type="EMBL" id="ACBZ01000171">
    <property type="protein sequence ID" value="EEG47979.1"/>
    <property type="molecule type" value="Genomic_DNA"/>
</dbReference>
<dbReference type="InterPro" id="IPR050131">
    <property type="entry name" value="Peptidase_S8_subtilisin-like"/>
</dbReference>
<dbReference type="Gene3D" id="1.25.40.10">
    <property type="entry name" value="Tetratricopeptide repeat domain"/>
    <property type="match status" value="1"/>
</dbReference>
<evidence type="ECO:0000256" key="6">
    <source>
        <dbReference type="SAM" id="Phobius"/>
    </source>
</evidence>
<dbReference type="PRINTS" id="PR00723">
    <property type="entry name" value="SUBTILISIN"/>
</dbReference>
<dbReference type="GO" id="GO:0006508">
    <property type="term" value="P:proteolysis"/>
    <property type="evidence" value="ECO:0007669"/>
    <property type="project" value="UniProtKB-KW"/>
</dbReference>
<keyword evidence="2 5" id="KW-0645">Protease</keyword>
<evidence type="ECO:0000259" key="7">
    <source>
        <dbReference type="Pfam" id="PF00082"/>
    </source>
</evidence>
<gene>
    <name evidence="8" type="ORF">RUMHYD_03152</name>
</gene>
<dbReference type="SUPFAM" id="SSF52743">
    <property type="entry name" value="Subtilisin-like"/>
    <property type="match status" value="1"/>
</dbReference>
<name>C0CQI9_BLAHS</name>
<evidence type="ECO:0000313" key="9">
    <source>
        <dbReference type="Proteomes" id="UP000003100"/>
    </source>
</evidence>
<dbReference type="PANTHER" id="PTHR43806">
    <property type="entry name" value="PEPTIDASE S8"/>
    <property type="match status" value="1"/>
</dbReference>
<protein>
    <recommendedName>
        <fullName evidence="7">Peptidase S8/S53 domain-containing protein</fullName>
    </recommendedName>
</protein>
<evidence type="ECO:0000256" key="1">
    <source>
        <dbReference type="ARBA" id="ARBA00011073"/>
    </source>
</evidence>
<dbReference type="InterPro" id="IPR006597">
    <property type="entry name" value="Sel1-like"/>
</dbReference>
<dbReference type="PANTHER" id="PTHR43806:SF11">
    <property type="entry name" value="CEREVISIN-RELATED"/>
    <property type="match status" value="1"/>
</dbReference>
<dbReference type="InterPro" id="IPR011990">
    <property type="entry name" value="TPR-like_helical_dom_sf"/>
</dbReference>
<comment type="similarity">
    <text evidence="1 5">Belongs to the peptidase S8 family.</text>
</comment>
<dbReference type="PROSITE" id="PS00138">
    <property type="entry name" value="SUBTILASE_SER"/>
    <property type="match status" value="1"/>
</dbReference>
<keyword evidence="4 5" id="KW-0720">Serine protease</keyword>
<dbReference type="InterPro" id="IPR015500">
    <property type="entry name" value="Peptidase_S8_subtilisin-rel"/>
</dbReference>
<dbReference type="Pfam" id="PF00082">
    <property type="entry name" value="Peptidase_S8"/>
    <property type="match status" value="1"/>
</dbReference>